<reference evidence="2" key="2">
    <citation type="journal article" date="2015" name="Data Brief">
        <title>Shoot transcriptome of the giant reed, Arundo donax.</title>
        <authorList>
            <person name="Barrero R.A."/>
            <person name="Guerrero F.D."/>
            <person name="Moolhuijzen P."/>
            <person name="Goolsby J.A."/>
            <person name="Tidwell J."/>
            <person name="Bellgard S.E."/>
            <person name="Bellgard M.I."/>
        </authorList>
    </citation>
    <scope>NUCLEOTIDE SEQUENCE</scope>
    <source>
        <tissue evidence="2">Shoot tissue taken approximately 20 cm above the soil surface</tissue>
    </source>
</reference>
<accession>A0A0A9DGE9</accession>
<organism evidence="2">
    <name type="scientific">Arundo donax</name>
    <name type="common">Giant reed</name>
    <name type="synonym">Donax arundinaceus</name>
    <dbReference type="NCBI Taxonomy" id="35708"/>
    <lineage>
        <taxon>Eukaryota</taxon>
        <taxon>Viridiplantae</taxon>
        <taxon>Streptophyta</taxon>
        <taxon>Embryophyta</taxon>
        <taxon>Tracheophyta</taxon>
        <taxon>Spermatophyta</taxon>
        <taxon>Magnoliopsida</taxon>
        <taxon>Liliopsida</taxon>
        <taxon>Poales</taxon>
        <taxon>Poaceae</taxon>
        <taxon>PACMAD clade</taxon>
        <taxon>Arundinoideae</taxon>
        <taxon>Arundineae</taxon>
        <taxon>Arundo</taxon>
    </lineage>
</organism>
<feature type="compositionally biased region" description="Polar residues" evidence="1">
    <location>
        <begin position="38"/>
        <end position="47"/>
    </location>
</feature>
<dbReference type="AlphaFoldDB" id="A0A0A9DGE9"/>
<proteinExistence type="predicted"/>
<sequence length="187" mass="20460">MRTAQVMVQQPEMRIAQVMVQQPEMRIAQVHVPGQGQGKRTSVQHQLGSRHHHLQQDPQGLVPSASHTWPNLAPIQAGPSSLVPPPQAQEKLQQPEAELKPPFLRPPAEWSGQQSQVQPQLRPQPQICSPSAATASPVAGCPYPPCQPYCPQGHRRSEQRLTSAETSSAVAVGVALDDFWRGRSHSP</sequence>
<dbReference type="EMBL" id="GBRH01210276">
    <property type="protein sequence ID" value="JAD87619.1"/>
    <property type="molecule type" value="Transcribed_RNA"/>
</dbReference>
<reference evidence="2" key="1">
    <citation type="submission" date="2014-09" db="EMBL/GenBank/DDBJ databases">
        <authorList>
            <person name="Magalhaes I.L.F."/>
            <person name="Oliveira U."/>
            <person name="Santos F.R."/>
            <person name="Vidigal T.H.D.A."/>
            <person name="Brescovit A.D."/>
            <person name="Santos A.J."/>
        </authorList>
    </citation>
    <scope>NUCLEOTIDE SEQUENCE</scope>
    <source>
        <tissue evidence="2">Shoot tissue taken approximately 20 cm above the soil surface</tissue>
    </source>
</reference>
<evidence type="ECO:0000256" key="1">
    <source>
        <dbReference type="SAM" id="MobiDB-lite"/>
    </source>
</evidence>
<feature type="compositionally biased region" description="Low complexity" evidence="1">
    <location>
        <begin position="113"/>
        <end position="126"/>
    </location>
</feature>
<protein>
    <submittedName>
        <fullName evidence="2">Uncharacterized protein</fullName>
    </submittedName>
</protein>
<feature type="region of interest" description="Disordered" evidence="1">
    <location>
        <begin position="32"/>
        <end position="136"/>
    </location>
</feature>
<name>A0A0A9DGE9_ARUDO</name>
<evidence type="ECO:0000313" key="2">
    <source>
        <dbReference type="EMBL" id="JAD87619.1"/>
    </source>
</evidence>